<gene>
    <name evidence="2" type="ORF">PAPOLLO_LOCUS7216</name>
</gene>
<dbReference type="PROSITE" id="PS51029">
    <property type="entry name" value="MADF"/>
    <property type="match status" value="1"/>
</dbReference>
<organism evidence="2 3">
    <name type="scientific">Parnassius apollo</name>
    <name type="common">Apollo butterfly</name>
    <name type="synonym">Papilio apollo</name>
    <dbReference type="NCBI Taxonomy" id="110799"/>
    <lineage>
        <taxon>Eukaryota</taxon>
        <taxon>Metazoa</taxon>
        <taxon>Ecdysozoa</taxon>
        <taxon>Arthropoda</taxon>
        <taxon>Hexapoda</taxon>
        <taxon>Insecta</taxon>
        <taxon>Pterygota</taxon>
        <taxon>Neoptera</taxon>
        <taxon>Endopterygota</taxon>
        <taxon>Lepidoptera</taxon>
        <taxon>Glossata</taxon>
        <taxon>Ditrysia</taxon>
        <taxon>Papilionoidea</taxon>
        <taxon>Papilionidae</taxon>
        <taxon>Parnassiinae</taxon>
        <taxon>Parnassini</taxon>
        <taxon>Parnassius</taxon>
        <taxon>Parnassius</taxon>
    </lineage>
</organism>
<name>A0A8S3WJS5_PARAO</name>
<comment type="caution">
    <text evidence="2">The sequence shown here is derived from an EMBL/GenBank/DDBJ whole genome shotgun (WGS) entry which is preliminary data.</text>
</comment>
<evidence type="ECO:0000313" key="3">
    <source>
        <dbReference type="Proteomes" id="UP000691718"/>
    </source>
</evidence>
<accession>A0A8S3WJS5</accession>
<protein>
    <submittedName>
        <fullName evidence="2">(apollo) hypothetical protein</fullName>
    </submittedName>
</protein>
<sequence length="83" mass="9900">MSAIEEIDMDYFITLIQEREIIWDKSHVDFKNKNLKTKAWEKISKVLFPDYENFTPERKNKVGNDLVKKWKSISSSKIIFSDT</sequence>
<dbReference type="Pfam" id="PF10545">
    <property type="entry name" value="MADF_DNA_bdg"/>
    <property type="match status" value="1"/>
</dbReference>
<feature type="domain" description="MADF" evidence="1">
    <location>
        <begin position="11"/>
        <end position="83"/>
    </location>
</feature>
<evidence type="ECO:0000259" key="1">
    <source>
        <dbReference type="PROSITE" id="PS51029"/>
    </source>
</evidence>
<reference evidence="2" key="1">
    <citation type="submission" date="2021-04" db="EMBL/GenBank/DDBJ databases">
        <authorList>
            <person name="Tunstrom K."/>
        </authorList>
    </citation>
    <scope>NUCLEOTIDE SEQUENCE</scope>
</reference>
<dbReference type="InterPro" id="IPR006578">
    <property type="entry name" value="MADF-dom"/>
</dbReference>
<dbReference type="AlphaFoldDB" id="A0A8S3WJS5"/>
<evidence type="ECO:0000313" key="2">
    <source>
        <dbReference type="EMBL" id="CAG4964580.1"/>
    </source>
</evidence>
<dbReference type="Proteomes" id="UP000691718">
    <property type="component" value="Unassembled WGS sequence"/>
</dbReference>
<keyword evidence="3" id="KW-1185">Reference proteome</keyword>
<dbReference type="OrthoDB" id="6159213at2759"/>
<proteinExistence type="predicted"/>
<dbReference type="EMBL" id="CAJQZP010000501">
    <property type="protein sequence ID" value="CAG4964580.1"/>
    <property type="molecule type" value="Genomic_DNA"/>
</dbReference>